<evidence type="ECO:0000256" key="6">
    <source>
        <dbReference type="ARBA" id="ARBA00022729"/>
    </source>
</evidence>
<dbReference type="PANTHER" id="PTHR11802">
    <property type="entry name" value="SERINE PROTEASE FAMILY S10 SERINE CARBOXYPEPTIDASE"/>
    <property type="match status" value="1"/>
</dbReference>
<comment type="function">
    <text evidence="9">May be involved in vascular wall and kidney homeostasis.</text>
</comment>
<dbReference type="Proteomes" id="UP000887540">
    <property type="component" value="Unplaced"/>
</dbReference>
<evidence type="ECO:0000256" key="4">
    <source>
        <dbReference type="ARBA" id="ARBA00022645"/>
    </source>
</evidence>
<evidence type="ECO:0000256" key="9">
    <source>
        <dbReference type="ARBA" id="ARBA00055847"/>
    </source>
</evidence>
<evidence type="ECO:0000256" key="12">
    <source>
        <dbReference type="SAM" id="SignalP"/>
    </source>
</evidence>
<evidence type="ECO:0000256" key="2">
    <source>
        <dbReference type="ARBA" id="ARBA00009431"/>
    </source>
</evidence>
<keyword evidence="6 12" id="KW-0732">Signal</keyword>
<organism evidence="13 14">
    <name type="scientific">Acrobeloides nanus</name>
    <dbReference type="NCBI Taxonomy" id="290746"/>
    <lineage>
        <taxon>Eukaryota</taxon>
        <taxon>Metazoa</taxon>
        <taxon>Ecdysozoa</taxon>
        <taxon>Nematoda</taxon>
        <taxon>Chromadorea</taxon>
        <taxon>Rhabditida</taxon>
        <taxon>Tylenchina</taxon>
        <taxon>Cephalobomorpha</taxon>
        <taxon>Cephaloboidea</taxon>
        <taxon>Cephalobidae</taxon>
        <taxon>Acrobeloides</taxon>
    </lineage>
</organism>
<evidence type="ECO:0000256" key="1">
    <source>
        <dbReference type="ARBA" id="ARBA00004613"/>
    </source>
</evidence>
<evidence type="ECO:0000256" key="11">
    <source>
        <dbReference type="ARBA" id="ARBA00077736"/>
    </source>
</evidence>
<comment type="similarity">
    <text evidence="2">Belongs to the peptidase S10 family.</text>
</comment>
<evidence type="ECO:0000256" key="5">
    <source>
        <dbReference type="ARBA" id="ARBA00022670"/>
    </source>
</evidence>
<feature type="chain" id="PRO_5037735861" description="Retinoid-inducible serine carboxypeptidase" evidence="12">
    <location>
        <begin position="21"/>
        <end position="408"/>
    </location>
</feature>
<evidence type="ECO:0000256" key="8">
    <source>
        <dbReference type="ARBA" id="ARBA00023180"/>
    </source>
</evidence>
<protein>
    <recommendedName>
        <fullName evidence="10">Retinoid-inducible serine carboxypeptidase</fullName>
    </recommendedName>
    <alternativeName>
        <fullName evidence="11">Serine carboxypeptidase 1</fullName>
    </alternativeName>
</protein>
<dbReference type="GO" id="GO:0006508">
    <property type="term" value="P:proteolysis"/>
    <property type="evidence" value="ECO:0007669"/>
    <property type="project" value="UniProtKB-KW"/>
</dbReference>
<accession>A0A914DMN8</accession>
<sequence>MWSKFVPLALFLALIQNSLGDGSVGGPGADSTGFGNFEEIGPIDITSTGRNYTWLQFADLVFVDNPVGAGFSYVDDPTAYTHNVQDIANDLFTWAKDFFGTKHPEYQTRPFYIFCESYGGKMSAAFAKTLQDGIDQSTIKANLQGVALGDSWISAMDFVNTWGPYLHAVSYLDENQLAQAQAQAATCQKLVDQSQWTDATNCWGDMENLIGDLTNGVSWYNILKEGGQDEWSVAKKYNSVKYLKKRTPLQTLYDNHVRPMQHDSLTDFMNGPIRQKLGIIPSKVSFGAQSGRVFDAQSGDFMTPNYATVDNLLTRGVNVNVYVGQLDLICDVLGTEMWMDRLTWTGYSTFKNSPRNSYSVQNLDGNYVDGYVKSYKNLQMWYILRGGHMVAHDSPWAALHVLQSILKK</sequence>
<evidence type="ECO:0000313" key="14">
    <source>
        <dbReference type="WBParaSite" id="ACRNAN_scaffold293.g27471.t1"/>
    </source>
</evidence>
<keyword evidence="5" id="KW-0645">Protease</keyword>
<name>A0A914DMN8_9BILA</name>
<dbReference type="InterPro" id="IPR029058">
    <property type="entry name" value="AB_hydrolase_fold"/>
</dbReference>
<proteinExistence type="inferred from homology"/>
<keyword evidence="3" id="KW-0964">Secreted</keyword>
<evidence type="ECO:0000313" key="13">
    <source>
        <dbReference type="Proteomes" id="UP000887540"/>
    </source>
</evidence>
<keyword evidence="13" id="KW-1185">Reference proteome</keyword>
<evidence type="ECO:0000256" key="10">
    <source>
        <dbReference type="ARBA" id="ARBA00070242"/>
    </source>
</evidence>
<keyword evidence="8" id="KW-0325">Glycoprotein</keyword>
<evidence type="ECO:0000256" key="3">
    <source>
        <dbReference type="ARBA" id="ARBA00022525"/>
    </source>
</evidence>
<dbReference type="GO" id="GO:0005576">
    <property type="term" value="C:extracellular region"/>
    <property type="evidence" value="ECO:0007669"/>
    <property type="project" value="UniProtKB-SubCell"/>
</dbReference>
<dbReference type="AlphaFoldDB" id="A0A914DMN8"/>
<dbReference type="PRINTS" id="PR00724">
    <property type="entry name" value="CRBOXYPTASEC"/>
</dbReference>
<feature type="signal peptide" evidence="12">
    <location>
        <begin position="1"/>
        <end position="20"/>
    </location>
</feature>
<keyword evidence="7" id="KW-0378">Hydrolase</keyword>
<dbReference type="PANTHER" id="PTHR11802:SF3">
    <property type="entry name" value="RETINOID-INDUCIBLE SERINE CARBOXYPEPTIDASE"/>
    <property type="match status" value="1"/>
</dbReference>
<dbReference type="Pfam" id="PF00450">
    <property type="entry name" value="Peptidase_S10"/>
    <property type="match status" value="1"/>
</dbReference>
<evidence type="ECO:0000256" key="7">
    <source>
        <dbReference type="ARBA" id="ARBA00022801"/>
    </source>
</evidence>
<dbReference type="SUPFAM" id="SSF53474">
    <property type="entry name" value="alpha/beta-Hydrolases"/>
    <property type="match status" value="1"/>
</dbReference>
<dbReference type="GO" id="GO:0004185">
    <property type="term" value="F:serine-type carboxypeptidase activity"/>
    <property type="evidence" value="ECO:0007669"/>
    <property type="project" value="InterPro"/>
</dbReference>
<dbReference type="FunFam" id="3.40.50.1820:FF:000075">
    <property type="entry name" value="Carboxypeptidase"/>
    <property type="match status" value="1"/>
</dbReference>
<dbReference type="WBParaSite" id="ACRNAN_scaffold293.g27471.t1">
    <property type="protein sequence ID" value="ACRNAN_scaffold293.g27471.t1"/>
    <property type="gene ID" value="ACRNAN_scaffold293.g27471"/>
</dbReference>
<comment type="subcellular location">
    <subcellularLocation>
        <location evidence="1">Secreted</location>
    </subcellularLocation>
</comment>
<reference evidence="14" key="1">
    <citation type="submission" date="2022-11" db="UniProtKB">
        <authorList>
            <consortium name="WormBaseParasite"/>
        </authorList>
    </citation>
    <scope>IDENTIFICATION</scope>
</reference>
<dbReference type="InterPro" id="IPR001563">
    <property type="entry name" value="Peptidase_S10"/>
</dbReference>
<dbReference type="Gene3D" id="3.40.50.1820">
    <property type="entry name" value="alpha/beta hydrolase"/>
    <property type="match status" value="1"/>
</dbReference>
<keyword evidence="4" id="KW-0121">Carboxypeptidase</keyword>